<accession>A0A0L0FFY3</accession>
<dbReference type="GeneID" id="25912306"/>
<keyword evidence="2" id="KW-1185">Reference proteome</keyword>
<protein>
    <submittedName>
        <fullName evidence="1">Uncharacterized protein</fullName>
    </submittedName>
</protein>
<dbReference type="RefSeq" id="XP_014149581.1">
    <property type="nucleotide sequence ID" value="XM_014294106.1"/>
</dbReference>
<dbReference type="EMBL" id="KQ243480">
    <property type="protein sequence ID" value="KNC75679.1"/>
    <property type="molecule type" value="Genomic_DNA"/>
</dbReference>
<evidence type="ECO:0000313" key="2">
    <source>
        <dbReference type="Proteomes" id="UP000054560"/>
    </source>
</evidence>
<dbReference type="Proteomes" id="UP000054560">
    <property type="component" value="Unassembled WGS sequence"/>
</dbReference>
<sequence length="89" mass="10482">MDFRFTLLPWVTMREMVVQNERFTRYESLTYHDWVECVYDAALAYNGGTQMGFSTFVAHTGRIYDDPQRLALQTKLEEMQMTDVLGCLQ</sequence>
<evidence type="ECO:0000313" key="1">
    <source>
        <dbReference type="EMBL" id="KNC75679.1"/>
    </source>
</evidence>
<proteinExistence type="predicted"/>
<gene>
    <name evidence="1" type="ORF">SARC_11802</name>
</gene>
<dbReference type="AlphaFoldDB" id="A0A0L0FFY3"/>
<organism evidence="1 2">
    <name type="scientific">Sphaeroforma arctica JP610</name>
    <dbReference type="NCBI Taxonomy" id="667725"/>
    <lineage>
        <taxon>Eukaryota</taxon>
        <taxon>Ichthyosporea</taxon>
        <taxon>Ichthyophonida</taxon>
        <taxon>Sphaeroforma</taxon>
    </lineage>
</organism>
<reference evidence="1 2" key="1">
    <citation type="submission" date="2011-02" db="EMBL/GenBank/DDBJ databases">
        <title>The Genome Sequence of Sphaeroforma arctica JP610.</title>
        <authorList>
            <consortium name="The Broad Institute Genome Sequencing Platform"/>
            <person name="Russ C."/>
            <person name="Cuomo C."/>
            <person name="Young S.K."/>
            <person name="Zeng Q."/>
            <person name="Gargeya S."/>
            <person name="Alvarado L."/>
            <person name="Berlin A."/>
            <person name="Chapman S.B."/>
            <person name="Chen Z."/>
            <person name="Freedman E."/>
            <person name="Gellesch M."/>
            <person name="Goldberg J."/>
            <person name="Griggs A."/>
            <person name="Gujja S."/>
            <person name="Heilman E."/>
            <person name="Heiman D."/>
            <person name="Howarth C."/>
            <person name="Mehta T."/>
            <person name="Neiman D."/>
            <person name="Pearson M."/>
            <person name="Roberts A."/>
            <person name="Saif S."/>
            <person name="Shea T."/>
            <person name="Shenoy N."/>
            <person name="Sisk P."/>
            <person name="Stolte C."/>
            <person name="Sykes S."/>
            <person name="White J."/>
            <person name="Yandava C."/>
            <person name="Burger G."/>
            <person name="Gray M.W."/>
            <person name="Holland P.W.H."/>
            <person name="King N."/>
            <person name="Lang F.B.F."/>
            <person name="Roger A.J."/>
            <person name="Ruiz-Trillo I."/>
            <person name="Haas B."/>
            <person name="Nusbaum C."/>
            <person name="Birren B."/>
        </authorList>
    </citation>
    <scope>NUCLEOTIDE SEQUENCE [LARGE SCALE GENOMIC DNA]</scope>
    <source>
        <strain evidence="1 2">JP610</strain>
    </source>
</reference>
<name>A0A0L0FFY3_9EUKA</name>